<evidence type="ECO:0000256" key="3">
    <source>
        <dbReference type="ARBA" id="ARBA00022723"/>
    </source>
</evidence>
<keyword evidence="1" id="KW-0723">Serine/threonine-protein kinase</keyword>
<keyword evidence="4" id="KW-0418">Kinase</keyword>
<evidence type="ECO:0000256" key="4">
    <source>
        <dbReference type="ARBA" id="ARBA00022777"/>
    </source>
</evidence>
<evidence type="ECO:0000256" key="7">
    <source>
        <dbReference type="ARBA" id="ARBA00048679"/>
    </source>
</evidence>
<keyword evidence="5" id="KW-0862">Zinc</keyword>
<sequence>MHSNIPHRFNFGLNMRATKCAVCLDTVHFGRQAATCLECHTLCHPKCSPCLPATCGLPAEYATHFSEVLCREKANSPPLQLKEAAGHVRLEGWMKQPRSVYLYFSWFHLSPEGGRDHPRANYDSQVCYITHYDLPFQKRCVFCFSLQKLELFTVCVRFLSEFSRLSVCCFFKCTVILRIPFLSKVFCLSLTSLW</sequence>
<reference evidence="9" key="2">
    <citation type="submission" date="2014-03" db="EMBL/GenBank/DDBJ databases">
        <authorList>
            <person name="Genoscope - CEA"/>
        </authorList>
    </citation>
    <scope>NUCLEOTIDE SEQUENCE</scope>
</reference>
<name>A0A060YZ82_ONCMY</name>
<evidence type="ECO:0000256" key="5">
    <source>
        <dbReference type="ARBA" id="ARBA00022833"/>
    </source>
</evidence>
<dbReference type="FunFam" id="3.30.60.20:FF:000018">
    <property type="entry name" value="Citron rho-interacting serine/threonine kinase"/>
    <property type="match status" value="1"/>
</dbReference>
<dbReference type="AlphaFoldDB" id="A0A060YZ82"/>
<comment type="catalytic activity">
    <reaction evidence="7">
        <text>L-seryl-[protein] + ATP = O-phospho-L-seryl-[protein] + ADP + H(+)</text>
        <dbReference type="Rhea" id="RHEA:17989"/>
        <dbReference type="Rhea" id="RHEA-COMP:9863"/>
        <dbReference type="Rhea" id="RHEA-COMP:11604"/>
        <dbReference type="ChEBI" id="CHEBI:15378"/>
        <dbReference type="ChEBI" id="CHEBI:29999"/>
        <dbReference type="ChEBI" id="CHEBI:30616"/>
        <dbReference type="ChEBI" id="CHEBI:83421"/>
        <dbReference type="ChEBI" id="CHEBI:456216"/>
        <dbReference type="EC" id="2.7.11.1"/>
    </reaction>
</comment>
<evidence type="ECO:0000313" key="10">
    <source>
        <dbReference type="Proteomes" id="UP000193380"/>
    </source>
</evidence>
<dbReference type="PROSITE" id="PS00479">
    <property type="entry name" value="ZF_DAG_PE_1"/>
    <property type="match status" value="1"/>
</dbReference>
<dbReference type="PaxDb" id="8022-A0A060YZ82"/>
<dbReference type="EMBL" id="FR929282">
    <property type="protein sequence ID" value="CDQ97178.1"/>
    <property type="molecule type" value="Genomic_DNA"/>
</dbReference>
<dbReference type="STRING" id="8022.A0A060YZ82"/>
<organism evidence="9 10">
    <name type="scientific">Oncorhynchus mykiss</name>
    <name type="common">Rainbow trout</name>
    <name type="synonym">Salmo gairdneri</name>
    <dbReference type="NCBI Taxonomy" id="8022"/>
    <lineage>
        <taxon>Eukaryota</taxon>
        <taxon>Metazoa</taxon>
        <taxon>Chordata</taxon>
        <taxon>Craniata</taxon>
        <taxon>Vertebrata</taxon>
        <taxon>Euteleostomi</taxon>
        <taxon>Actinopterygii</taxon>
        <taxon>Neopterygii</taxon>
        <taxon>Teleostei</taxon>
        <taxon>Protacanthopterygii</taxon>
        <taxon>Salmoniformes</taxon>
        <taxon>Salmonidae</taxon>
        <taxon>Salmoninae</taxon>
        <taxon>Oncorhynchus</taxon>
    </lineage>
</organism>
<dbReference type="PANTHER" id="PTHR22988">
    <property type="entry name" value="MYOTONIC DYSTROPHY S/T KINASE-RELATED"/>
    <property type="match status" value="1"/>
</dbReference>
<dbReference type="GO" id="GO:0004674">
    <property type="term" value="F:protein serine/threonine kinase activity"/>
    <property type="evidence" value="ECO:0007669"/>
    <property type="project" value="UniProtKB-KW"/>
</dbReference>
<dbReference type="Gene3D" id="3.30.60.20">
    <property type="match status" value="1"/>
</dbReference>
<comment type="catalytic activity">
    <reaction evidence="6">
        <text>L-threonyl-[protein] + ATP = O-phospho-L-threonyl-[protein] + ADP + H(+)</text>
        <dbReference type="Rhea" id="RHEA:46608"/>
        <dbReference type="Rhea" id="RHEA-COMP:11060"/>
        <dbReference type="Rhea" id="RHEA-COMP:11605"/>
        <dbReference type="ChEBI" id="CHEBI:15378"/>
        <dbReference type="ChEBI" id="CHEBI:30013"/>
        <dbReference type="ChEBI" id="CHEBI:30616"/>
        <dbReference type="ChEBI" id="CHEBI:61977"/>
        <dbReference type="ChEBI" id="CHEBI:456216"/>
        <dbReference type="EC" id="2.7.11.1"/>
    </reaction>
</comment>
<feature type="domain" description="Phorbol-ester/DAG-type" evidence="8">
    <location>
        <begin position="6"/>
        <end position="55"/>
    </location>
</feature>
<reference evidence="9" key="1">
    <citation type="journal article" date="2014" name="Nat. Commun.">
        <title>The rainbow trout genome provides novel insights into evolution after whole-genome duplication in vertebrates.</title>
        <authorList>
            <person name="Berthelot C."/>
            <person name="Brunet F."/>
            <person name="Chalopin D."/>
            <person name="Juanchich A."/>
            <person name="Bernard M."/>
            <person name="Noel B."/>
            <person name="Bento P."/>
            <person name="Da Silva C."/>
            <person name="Labadie K."/>
            <person name="Alberti A."/>
            <person name="Aury J.M."/>
            <person name="Louis A."/>
            <person name="Dehais P."/>
            <person name="Bardou P."/>
            <person name="Montfort J."/>
            <person name="Klopp C."/>
            <person name="Cabau C."/>
            <person name="Gaspin C."/>
            <person name="Thorgaard G.H."/>
            <person name="Boussaha M."/>
            <person name="Quillet E."/>
            <person name="Guyomard R."/>
            <person name="Galiana D."/>
            <person name="Bobe J."/>
            <person name="Volff J.N."/>
            <person name="Genet C."/>
            <person name="Wincker P."/>
            <person name="Jaillon O."/>
            <person name="Roest Crollius H."/>
            <person name="Guiguen Y."/>
        </authorList>
    </citation>
    <scope>NUCLEOTIDE SEQUENCE [LARGE SCALE GENOMIC DNA]</scope>
</reference>
<keyword evidence="3" id="KW-0479">Metal-binding</keyword>
<dbReference type="SUPFAM" id="SSF57889">
    <property type="entry name" value="Cysteine-rich domain"/>
    <property type="match status" value="1"/>
</dbReference>
<accession>A0A060YZ82</accession>
<dbReference type="PROSITE" id="PS50081">
    <property type="entry name" value="ZF_DAG_PE_2"/>
    <property type="match status" value="1"/>
</dbReference>
<gene>
    <name evidence="9" type="ORF">GSONMT00047446001</name>
</gene>
<dbReference type="SMART" id="SM00109">
    <property type="entry name" value="C1"/>
    <property type="match status" value="1"/>
</dbReference>
<evidence type="ECO:0000313" key="9">
    <source>
        <dbReference type="EMBL" id="CDQ97178.1"/>
    </source>
</evidence>
<dbReference type="InterPro" id="IPR050839">
    <property type="entry name" value="Rho-assoc_Ser/Thr_Kinase"/>
</dbReference>
<dbReference type="Proteomes" id="UP000193380">
    <property type="component" value="Unassembled WGS sequence"/>
</dbReference>
<dbReference type="PANTHER" id="PTHR22988:SF71">
    <property type="entry name" value="CITRON RHO-INTERACTING KINASE"/>
    <property type="match status" value="1"/>
</dbReference>
<evidence type="ECO:0000256" key="6">
    <source>
        <dbReference type="ARBA" id="ARBA00047899"/>
    </source>
</evidence>
<keyword evidence="2" id="KW-0597">Phosphoprotein</keyword>
<proteinExistence type="predicted"/>
<dbReference type="InterPro" id="IPR046349">
    <property type="entry name" value="C1-like_sf"/>
</dbReference>
<dbReference type="CDD" id="cd20814">
    <property type="entry name" value="CRIK"/>
    <property type="match status" value="1"/>
</dbReference>
<evidence type="ECO:0000256" key="1">
    <source>
        <dbReference type="ARBA" id="ARBA00022527"/>
    </source>
</evidence>
<dbReference type="GO" id="GO:0046872">
    <property type="term" value="F:metal ion binding"/>
    <property type="evidence" value="ECO:0007669"/>
    <property type="project" value="UniProtKB-KW"/>
</dbReference>
<keyword evidence="4" id="KW-0808">Transferase</keyword>
<evidence type="ECO:0000256" key="2">
    <source>
        <dbReference type="ARBA" id="ARBA00022553"/>
    </source>
</evidence>
<evidence type="ECO:0000259" key="8">
    <source>
        <dbReference type="PROSITE" id="PS50081"/>
    </source>
</evidence>
<protein>
    <recommendedName>
        <fullName evidence="8">Phorbol-ester/DAG-type domain-containing protein</fullName>
    </recommendedName>
</protein>
<dbReference type="InterPro" id="IPR002219">
    <property type="entry name" value="PKC_DAG/PE"/>
</dbReference>